<evidence type="ECO:0000313" key="2">
    <source>
        <dbReference type="Proteomes" id="UP001165960"/>
    </source>
</evidence>
<evidence type="ECO:0000313" key="1">
    <source>
        <dbReference type="EMBL" id="KAJ9073863.1"/>
    </source>
</evidence>
<accession>A0ACC2TH37</accession>
<reference evidence="1" key="1">
    <citation type="submission" date="2022-04" db="EMBL/GenBank/DDBJ databases">
        <title>Genome of the entomopathogenic fungus Entomophthora muscae.</title>
        <authorList>
            <person name="Elya C."/>
            <person name="Lovett B.R."/>
            <person name="Lee E."/>
            <person name="Macias A.M."/>
            <person name="Hajek A.E."/>
            <person name="De Bivort B.L."/>
            <person name="Kasson M.T."/>
            <person name="De Fine Licht H.H."/>
            <person name="Stajich J.E."/>
        </authorList>
    </citation>
    <scope>NUCLEOTIDE SEQUENCE</scope>
    <source>
        <strain evidence="1">Berkeley</strain>
    </source>
</reference>
<sequence>MPAYFVPMTPPLTPEPDCPIETPAAANTTSTQLFGVLYITLTGMVDTIVPNSGPWSLFGQSHPFYGGHYPLAWPYSDPSQPMPLLMPGFLTQSILSYHSQLLYQFGAPSRDLPLIMPLLTKHLPVLGYYPSLTSSIVSLFQLKQLLPAN</sequence>
<keyword evidence="2" id="KW-1185">Reference proteome</keyword>
<gene>
    <name evidence="1" type="ORF">DSO57_1011978</name>
</gene>
<name>A0ACC2TH37_9FUNG</name>
<proteinExistence type="predicted"/>
<dbReference type="Proteomes" id="UP001165960">
    <property type="component" value="Unassembled WGS sequence"/>
</dbReference>
<organism evidence="1 2">
    <name type="scientific">Entomophthora muscae</name>
    <dbReference type="NCBI Taxonomy" id="34485"/>
    <lineage>
        <taxon>Eukaryota</taxon>
        <taxon>Fungi</taxon>
        <taxon>Fungi incertae sedis</taxon>
        <taxon>Zoopagomycota</taxon>
        <taxon>Entomophthoromycotina</taxon>
        <taxon>Entomophthoromycetes</taxon>
        <taxon>Entomophthorales</taxon>
        <taxon>Entomophthoraceae</taxon>
        <taxon>Entomophthora</taxon>
    </lineage>
</organism>
<dbReference type="EMBL" id="QTSX02002882">
    <property type="protein sequence ID" value="KAJ9073863.1"/>
    <property type="molecule type" value="Genomic_DNA"/>
</dbReference>
<comment type="caution">
    <text evidence="1">The sequence shown here is derived from an EMBL/GenBank/DDBJ whole genome shotgun (WGS) entry which is preliminary data.</text>
</comment>
<protein>
    <submittedName>
        <fullName evidence="1">Uncharacterized protein</fullName>
    </submittedName>
</protein>